<dbReference type="GO" id="GO:0005737">
    <property type="term" value="C:cytoplasm"/>
    <property type="evidence" value="ECO:0007669"/>
    <property type="project" value="TreeGrafter"/>
</dbReference>
<accession>A0A9P8HMS0</accession>
<name>A0A9P8HMS0_9HYPO</name>
<feature type="binding site" description="proximal binding residue" evidence="4">
    <location>
        <position position="142"/>
    </location>
    <ligand>
        <name>heme b</name>
        <dbReference type="ChEBI" id="CHEBI:60344"/>
    </ligand>
    <ligandPart>
        <name>Fe</name>
        <dbReference type="ChEBI" id="CHEBI:18248"/>
    </ligandPart>
</feature>
<keyword evidence="3 4" id="KW-0408">Iron</keyword>
<evidence type="ECO:0000313" key="6">
    <source>
        <dbReference type="Proteomes" id="UP000826573"/>
    </source>
</evidence>
<dbReference type="InterPro" id="IPR037217">
    <property type="entry name" value="Trp/Indoleamine_2_3_dOase-like"/>
</dbReference>
<evidence type="ECO:0000256" key="2">
    <source>
        <dbReference type="ARBA" id="ARBA00022723"/>
    </source>
</evidence>
<comment type="similarity">
    <text evidence="1">Belongs to the indoleamine 2,3-dioxygenase family.</text>
</comment>
<reference evidence="5 6" key="1">
    <citation type="submission" date="2021-08" db="EMBL/GenBank/DDBJ databases">
        <title>The highly contiguous genome resource for Trichoderma semiorbis FJ059, a fungal antagonistic to plant pathogens.</title>
        <authorList>
            <person name="Liu T."/>
        </authorList>
    </citation>
    <scope>NUCLEOTIDE SEQUENCE [LARGE SCALE GENOMIC DNA]</scope>
    <source>
        <strain evidence="5 6">FJ059</strain>
    </source>
</reference>
<dbReference type="PANTHER" id="PTHR28657:SF10">
    <property type="entry name" value="INDOLEAMINE 2,3-DIOXYGENASE"/>
    <property type="match status" value="1"/>
</dbReference>
<dbReference type="AlphaFoldDB" id="A0A9P8HMS0"/>
<sequence>MYEKCDPMTFYHRVRSFLAGSKNMAAAGLPRGLFYNEGDGKGRWRQLQGGSNGQSCLIQLLDVVLGIEHNSNCVADQKSFHHEAREYMQGPHRRFLSHVAEACNIRELAMFPEDEVASAEHQRLRFAYLAAVDQLCEFRSIHIQIVTRYIILPSKRKLKDGSRRNLASPTPFGTENAANDTIIGTGGTRLISFLKETRDETFNAKKVDESESQ</sequence>
<dbReference type="Pfam" id="PF01231">
    <property type="entry name" value="IDO"/>
    <property type="match status" value="1"/>
</dbReference>
<evidence type="ECO:0000256" key="1">
    <source>
        <dbReference type="ARBA" id="ARBA00007119"/>
    </source>
</evidence>
<keyword evidence="6" id="KW-1185">Reference proteome</keyword>
<keyword evidence="4" id="KW-0349">Heme</keyword>
<dbReference type="GO" id="GO:0019441">
    <property type="term" value="P:L-tryptophan catabolic process to kynurenine"/>
    <property type="evidence" value="ECO:0007669"/>
    <property type="project" value="InterPro"/>
</dbReference>
<dbReference type="GO" id="GO:0033754">
    <property type="term" value="F:indoleamine 2,3-dioxygenase activity"/>
    <property type="evidence" value="ECO:0007669"/>
    <property type="project" value="TreeGrafter"/>
</dbReference>
<keyword evidence="2 4" id="KW-0479">Metal-binding</keyword>
<dbReference type="InterPro" id="IPR000898">
    <property type="entry name" value="Indolamine_dOase"/>
</dbReference>
<evidence type="ECO:0000313" key="5">
    <source>
        <dbReference type="EMBL" id="KAH0526635.1"/>
    </source>
</evidence>
<dbReference type="Proteomes" id="UP000826573">
    <property type="component" value="Unassembled WGS sequence"/>
</dbReference>
<dbReference type="GO" id="GO:0034354">
    <property type="term" value="P:'de novo' NAD+ biosynthetic process from L-tryptophan"/>
    <property type="evidence" value="ECO:0007669"/>
    <property type="project" value="TreeGrafter"/>
</dbReference>
<dbReference type="SUPFAM" id="SSF140959">
    <property type="entry name" value="Indolic compounds 2,3-dioxygenase-like"/>
    <property type="match status" value="1"/>
</dbReference>
<dbReference type="PANTHER" id="PTHR28657">
    <property type="entry name" value="INDOLEAMINE 2,3-DIOXYGENASE"/>
    <property type="match status" value="1"/>
</dbReference>
<dbReference type="Gene3D" id="1.20.58.480">
    <property type="match status" value="1"/>
</dbReference>
<evidence type="ECO:0000256" key="3">
    <source>
        <dbReference type="ARBA" id="ARBA00023004"/>
    </source>
</evidence>
<dbReference type="GO" id="GO:0046872">
    <property type="term" value="F:metal ion binding"/>
    <property type="evidence" value="ECO:0007669"/>
    <property type="project" value="UniProtKB-KW"/>
</dbReference>
<dbReference type="GO" id="GO:0020037">
    <property type="term" value="F:heme binding"/>
    <property type="evidence" value="ECO:0007669"/>
    <property type="project" value="InterPro"/>
</dbReference>
<comment type="caution">
    <text evidence="5">The sequence shown here is derived from an EMBL/GenBank/DDBJ whole genome shotgun (WGS) entry which is preliminary data.</text>
</comment>
<proteinExistence type="inferred from homology"/>
<protein>
    <submittedName>
        <fullName evidence="5">Uncharacterized protein</fullName>
    </submittedName>
</protein>
<organism evidence="5 6">
    <name type="scientific">Trichoderma semiorbis</name>
    <dbReference type="NCBI Taxonomy" id="1491008"/>
    <lineage>
        <taxon>Eukaryota</taxon>
        <taxon>Fungi</taxon>
        <taxon>Dikarya</taxon>
        <taxon>Ascomycota</taxon>
        <taxon>Pezizomycotina</taxon>
        <taxon>Sordariomycetes</taxon>
        <taxon>Hypocreomycetidae</taxon>
        <taxon>Hypocreales</taxon>
        <taxon>Hypocreaceae</taxon>
        <taxon>Trichoderma</taxon>
    </lineage>
</organism>
<gene>
    <name evidence="5" type="ORF">TsFJ059_009936</name>
</gene>
<evidence type="ECO:0000256" key="4">
    <source>
        <dbReference type="PIRSR" id="PIRSR600898-1"/>
    </source>
</evidence>
<dbReference type="EMBL" id="JAIMJC010000004">
    <property type="protein sequence ID" value="KAH0526635.1"/>
    <property type="molecule type" value="Genomic_DNA"/>
</dbReference>